<dbReference type="Proteomes" id="UP000314294">
    <property type="component" value="Unassembled WGS sequence"/>
</dbReference>
<dbReference type="AlphaFoldDB" id="A0A4Z2JBQ6"/>
<evidence type="ECO:0000256" key="1">
    <source>
        <dbReference type="SAM" id="MobiDB-lite"/>
    </source>
</evidence>
<feature type="compositionally biased region" description="Pro residues" evidence="1">
    <location>
        <begin position="25"/>
        <end position="34"/>
    </location>
</feature>
<gene>
    <name evidence="2" type="ORF">EYF80_001983</name>
</gene>
<feature type="region of interest" description="Disordered" evidence="1">
    <location>
        <begin position="79"/>
        <end position="133"/>
    </location>
</feature>
<organism evidence="2 3">
    <name type="scientific">Liparis tanakae</name>
    <name type="common">Tanaka's snailfish</name>
    <dbReference type="NCBI Taxonomy" id="230148"/>
    <lineage>
        <taxon>Eukaryota</taxon>
        <taxon>Metazoa</taxon>
        <taxon>Chordata</taxon>
        <taxon>Craniata</taxon>
        <taxon>Vertebrata</taxon>
        <taxon>Euteleostomi</taxon>
        <taxon>Actinopterygii</taxon>
        <taxon>Neopterygii</taxon>
        <taxon>Teleostei</taxon>
        <taxon>Neoteleostei</taxon>
        <taxon>Acanthomorphata</taxon>
        <taxon>Eupercaria</taxon>
        <taxon>Perciformes</taxon>
        <taxon>Cottioidei</taxon>
        <taxon>Cottales</taxon>
        <taxon>Liparidae</taxon>
        <taxon>Liparis</taxon>
    </lineage>
</organism>
<reference evidence="2 3" key="1">
    <citation type="submission" date="2019-03" db="EMBL/GenBank/DDBJ databases">
        <title>First draft genome of Liparis tanakae, snailfish: a comprehensive survey of snailfish specific genes.</title>
        <authorList>
            <person name="Kim W."/>
            <person name="Song I."/>
            <person name="Jeong J.-H."/>
            <person name="Kim D."/>
            <person name="Kim S."/>
            <person name="Ryu S."/>
            <person name="Song J.Y."/>
            <person name="Lee S.K."/>
        </authorList>
    </citation>
    <scope>NUCLEOTIDE SEQUENCE [LARGE SCALE GENOMIC DNA]</scope>
    <source>
        <tissue evidence="2">Muscle</tissue>
    </source>
</reference>
<evidence type="ECO:0000313" key="3">
    <source>
        <dbReference type="Proteomes" id="UP000314294"/>
    </source>
</evidence>
<feature type="region of interest" description="Disordered" evidence="1">
    <location>
        <begin position="15"/>
        <end position="45"/>
    </location>
</feature>
<sequence>MWICTGFFPNAFKPSSYPFHHTQPRSPPLLPTPSFPHSLPSQEARQHEWQAGAGGGIWGLLAKRQTELGVSSHCFRQHFRSTGEGSPKQNTKQNTPLAAHVRRSKEGRLNVQARPPRPRQGSSLDRLQHQTRK</sequence>
<feature type="compositionally biased region" description="Polar residues" evidence="1">
    <location>
        <begin position="83"/>
        <end position="96"/>
    </location>
</feature>
<dbReference type="EMBL" id="SRLO01000009">
    <property type="protein sequence ID" value="TNN87636.1"/>
    <property type="molecule type" value="Genomic_DNA"/>
</dbReference>
<protein>
    <submittedName>
        <fullName evidence="2">Uncharacterized protein</fullName>
    </submittedName>
</protein>
<keyword evidence="3" id="KW-1185">Reference proteome</keyword>
<evidence type="ECO:0000313" key="2">
    <source>
        <dbReference type="EMBL" id="TNN87636.1"/>
    </source>
</evidence>
<accession>A0A4Z2JBQ6</accession>
<name>A0A4Z2JBQ6_9TELE</name>
<comment type="caution">
    <text evidence="2">The sequence shown here is derived from an EMBL/GenBank/DDBJ whole genome shotgun (WGS) entry which is preliminary data.</text>
</comment>
<proteinExistence type="predicted"/>